<reference evidence="2 3" key="1">
    <citation type="journal article" date="2013" name="Genome Announc.">
        <title>Complete Genome Sequence of the Thermophilic and Facultatively Chemolithoautotrophic Sulfate Reducer Archaeoglobus sulfaticallidus Strain PM70-1T.</title>
        <authorList>
            <person name="Stokke R."/>
            <person name="Hocking W.P."/>
            <person name="Steinsbu B.O."/>
            <person name="Steen I.H."/>
        </authorList>
    </citation>
    <scope>NUCLEOTIDE SEQUENCE [LARGE SCALE GENOMIC DNA]</scope>
    <source>
        <strain evidence="2">PM70-1</strain>
    </source>
</reference>
<dbReference type="Gene3D" id="2.20.28.160">
    <property type="match status" value="1"/>
</dbReference>
<dbReference type="HOGENOM" id="CLU_2565531_0_0_2"/>
<evidence type="ECO:0000313" key="2">
    <source>
        <dbReference type="EMBL" id="AGK60786.1"/>
    </source>
</evidence>
<protein>
    <recommendedName>
        <fullName evidence="4">Lysine biosynthesis protein LysW</fullName>
    </recommendedName>
</protein>
<proteinExistence type="predicted"/>
<accession>N0BJW1</accession>
<dbReference type="GeneID" id="15392414"/>
<keyword evidence="3" id="KW-1185">Reference proteome</keyword>
<dbReference type="RefSeq" id="WP_015590385.1">
    <property type="nucleotide sequence ID" value="NC_021169.1"/>
</dbReference>
<organism evidence="2 3">
    <name type="scientific">Archaeoglobus sulfaticallidus PM70-1</name>
    <dbReference type="NCBI Taxonomy" id="387631"/>
    <lineage>
        <taxon>Archaea</taxon>
        <taxon>Methanobacteriati</taxon>
        <taxon>Methanobacteriota</taxon>
        <taxon>Archaeoglobi</taxon>
        <taxon>Archaeoglobales</taxon>
        <taxon>Archaeoglobaceae</taxon>
        <taxon>Archaeoglobus</taxon>
    </lineage>
</organism>
<dbReference type="KEGG" id="ast:Asulf_00773"/>
<name>N0BJW1_9EURY</name>
<dbReference type="STRING" id="387631.Asulf_00773"/>
<dbReference type="OrthoDB" id="129238at2157"/>
<gene>
    <name evidence="2" type="ORF">Asulf_00773</name>
</gene>
<dbReference type="EMBL" id="CP005290">
    <property type="protein sequence ID" value="AGK60786.1"/>
    <property type="molecule type" value="Genomic_DNA"/>
</dbReference>
<evidence type="ECO:0000256" key="1">
    <source>
        <dbReference type="SAM" id="MobiDB-lite"/>
    </source>
</evidence>
<dbReference type="eggNOG" id="arCOG01588">
    <property type="taxonomic scope" value="Archaea"/>
</dbReference>
<sequence>MVIKVIKCPSCGEVLELSDMYEGMEIQCSLCGLSMIVKGDELLVLDTNEVYSIESLAFEEEEEEEFEEEFEEEYYDYDYEE</sequence>
<dbReference type="AlphaFoldDB" id="N0BJW1"/>
<evidence type="ECO:0008006" key="4">
    <source>
        <dbReference type="Google" id="ProtNLM"/>
    </source>
</evidence>
<feature type="region of interest" description="Disordered" evidence="1">
    <location>
        <begin position="61"/>
        <end position="81"/>
    </location>
</feature>
<dbReference type="Proteomes" id="UP000013307">
    <property type="component" value="Chromosome"/>
</dbReference>
<evidence type="ECO:0000313" key="3">
    <source>
        <dbReference type="Proteomes" id="UP000013307"/>
    </source>
</evidence>